<protein>
    <submittedName>
        <fullName evidence="1">Uncharacterized protein</fullName>
    </submittedName>
</protein>
<organism evidence="1 2">
    <name type="scientific">Portunus trituberculatus</name>
    <name type="common">Swimming crab</name>
    <name type="synonym">Neptunus trituberculatus</name>
    <dbReference type="NCBI Taxonomy" id="210409"/>
    <lineage>
        <taxon>Eukaryota</taxon>
        <taxon>Metazoa</taxon>
        <taxon>Ecdysozoa</taxon>
        <taxon>Arthropoda</taxon>
        <taxon>Crustacea</taxon>
        <taxon>Multicrustacea</taxon>
        <taxon>Malacostraca</taxon>
        <taxon>Eumalacostraca</taxon>
        <taxon>Eucarida</taxon>
        <taxon>Decapoda</taxon>
        <taxon>Pleocyemata</taxon>
        <taxon>Brachyura</taxon>
        <taxon>Eubrachyura</taxon>
        <taxon>Portunoidea</taxon>
        <taxon>Portunidae</taxon>
        <taxon>Portuninae</taxon>
        <taxon>Portunus</taxon>
    </lineage>
</organism>
<dbReference type="EMBL" id="VSRR010009012">
    <property type="protein sequence ID" value="MPC49648.1"/>
    <property type="molecule type" value="Genomic_DNA"/>
</dbReference>
<sequence>MLPLRKRDIIAGEETGREKGGGGVLIMVRDNMLMAWQKQWE</sequence>
<dbReference type="Proteomes" id="UP000324222">
    <property type="component" value="Unassembled WGS sequence"/>
</dbReference>
<reference evidence="1 2" key="1">
    <citation type="submission" date="2019-05" db="EMBL/GenBank/DDBJ databases">
        <title>Another draft genome of Portunus trituberculatus and its Hox gene families provides insights of decapod evolution.</title>
        <authorList>
            <person name="Jeong J.-H."/>
            <person name="Song I."/>
            <person name="Kim S."/>
            <person name="Choi T."/>
            <person name="Kim D."/>
            <person name="Ryu S."/>
            <person name="Kim W."/>
        </authorList>
    </citation>
    <scope>NUCLEOTIDE SEQUENCE [LARGE SCALE GENOMIC DNA]</scope>
    <source>
        <tissue evidence="1">Muscle</tissue>
    </source>
</reference>
<name>A0A5B7FXM4_PORTR</name>
<keyword evidence="2" id="KW-1185">Reference proteome</keyword>
<gene>
    <name evidence="1" type="ORF">E2C01_043457</name>
</gene>
<dbReference type="AlphaFoldDB" id="A0A5B7FXM4"/>
<evidence type="ECO:0000313" key="1">
    <source>
        <dbReference type="EMBL" id="MPC49648.1"/>
    </source>
</evidence>
<proteinExistence type="predicted"/>
<accession>A0A5B7FXM4</accession>
<comment type="caution">
    <text evidence="1">The sequence shown here is derived from an EMBL/GenBank/DDBJ whole genome shotgun (WGS) entry which is preliminary data.</text>
</comment>
<evidence type="ECO:0000313" key="2">
    <source>
        <dbReference type="Proteomes" id="UP000324222"/>
    </source>
</evidence>